<accession>A0A166CR62</accession>
<evidence type="ECO:0000313" key="2">
    <source>
        <dbReference type="EMBL" id="KZN04220.1"/>
    </source>
</evidence>
<dbReference type="AlphaFoldDB" id="A0A166CR62"/>
<proteinExistence type="predicted"/>
<feature type="compositionally biased region" description="Polar residues" evidence="1">
    <location>
        <begin position="95"/>
        <end position="118"/>
    </location>
</feature>
<dbReference type="Gramene" id="KZN04220">
    <property type="protein sequence ID" value="KZN04220"/>
    <property type="gene ID" value="DCAR_005052"/>
</dbReference>
<reference evidence="2" key="1">
    <citation type="journal article" date="2016" name="Nat. Genet.">
        <title>A high-quality carrot genome assembly provides new insights into carotenoid accumulation and asterid genome evolution.</title>
        <authorList>
            <person name="Iorizzo M."/>
            <person name="Ellison S."/>
            <person name="Senalik D."/>
            <person name="Zeng P."/>
            <person name="Satapoomin P."/>
            <person name="Huang J."/>
            <person name="Bowman M."/>
            <person name="Iovene M."/>
            <person name="Sanseverino W."/>
            <person name="Cavagnaro P."/>
            <person name="Yildiz M."/>
            <person name="Macko-Podgorni A."/>
            <person name="Moranska E."/>
            <person name="Grzebelus E."/>
            <person name="Grzebelus D."/>
            <person name="Ashrafi H."/>
            <person name="Zheng Z."/>
            <person name="Cheng S."/>
            <person name="Spooner D."/>
            <person name="Van Deynze A."/>
            <person name="Simon P."/>
        </authorList>
    </citation>
    <scope>NUCLEOTIDE SEQUENCE [LARGE SCALE GENOMIC DNA]</scope>
    <source>
        <tissue evidence="2">Leaf</tissue>
    </source>
</reference>
<feature type="region of interest" description="Disordered" evidence="1">
    <location>
        <begin position="87"/>
        <end position="118"/>
    </location>
</feature>
<evidence type="ECO:0000256" key="1">
    <source>
        <dbReference type="SAM" id="MobiDB-lite"/>
    </source>
</evidence>
<dbReference type="EMBL" id="LNRQ01000002">
    <property type="protein sequence ID" value="KZN04220.1"/>
    <property type="molecule type" value="Genomic_DNA"/>
</dbReference>
<comment type="caution">
    <text evidence="2">The sequence shown here is derived from an EMBL/GenBank/DDBJ whole genome shotgun (WGS) entry which is preliminary data.</text>
</comment>
<protein>
    <submittedName>
        <fullName evidence="2">Uncharacterized protein</fullName>
    </submittedName>
</protein>
<name>A0A166CR62_DAUCS</name>
<gene>
    <name evidence="2" type="ORF">DCAR_005052</name>
</gene>
<sequence>MADGTRLRGLDERLGVQDGKVTRFMGEMTKNREEIKGKMEGMESRIGGMDALLKEIKQMLLGLQISPTQGANSEPLKSGFEMKFGSTFDTGGAFHQSSQTRTPTSQGRPNNTGTLDSSLPFNTTIPHMLHTMQPPFSVAHTGSN</sequence>
<organism evidence="2">
    <name type="scientific">Daucus carota subsp. sativus</name>
    <name type="common">Carrot</name>
    <dbReference type="NCBI Taxonomy" id="79200"/>
    <lineage>
        <taxon>Eukaryota</taxon>
        <taxon>Viridiplantae</taxon>
        <taxon>Streptophyta</taxon>
        <taxon>Embryophyta</taxon>
        <taxon>Tracheophyta</taxon>
        <taxon>Spermatophyta</taxon>
        <taxon>Magnoliopsida</taxon>
        <taxon>eudicotyledons</taxon>
        <taxon>Gunneridae</taxon>
        <taxon>Pentapetalae</taxon>
        <taxon>asterids</taxon>
        <taxon>campanulids</taxon>
        <taxon>Apiales</taxon>
        <taxon>Apiaceae</taxon>
        <taxon>Apioideae</taxon>
        <taxon>Scandiceae</taxon>
        <taxon>Daucinae</taxon>
        <taxon>Daucus</taxon>
        <taxon>Daucus sect. Daucus</taxon>
    </lineage>
</organism>